<dbReference type="InterPro" id="IPR036397">
    <property type="entry name" value="RNaseH_sf"/>
</dbReference>
<proteinExistence type="predicted"/>
<gene>
    <name evidence="1" type="ORF">GDO78_005376</name>
</gene>
<keyword evidence="2" id="KW-1185">Reference proteome</keyword>
<dbReference type="Gene3D" id="3.30.420.10">
    <property type="entry name" value="Ribonuclease H-like superfamily/Ribonuclease H"/>
    <property type="match status" value="1"/>
</dbReference>
<dbReference type="AlphaFoldDB" id="A0A8J6KEL5"/>
<evidence type="ECO:0000313" key="2">
    <source>
        <dbReference type="Proteomes" id="UP000770717"/>
    </source>
</evidence>
<sequence>MGPQDLALHSWSSSSVDIIPCDFFLWGEVKDPVFVPPLATHLDNLKNRITAAVTSVEDGTLRDISDKFNRPLDVVSKSSGGLL</sequence>
<comment type="caution">
    <text evidence="1">The sequence shown here is derived from an EMBL/GenBank/DDBJ whole genome shotgun (WGS) entry which is preliminary data.</text>
</comment>
<evidence type="ECO:0000313" key="1">
    <source>
        <dbReference type="EMBL" id="KAG9489351.1"/>
    </source>
</evidence>
<organism evidence="1 2">
    <name type="scientific">Eleutherodactylus coqui</name>
    <name type="common">Puerto Rican coqui</name>
    <dbReference type="NCBI Taxonomy" id="57060"/>
    <lineage>
        <taxon>Eukaryota</taxon>
        <taxon>Metazoa</taxon>
        <taxon>Chordata</taxon>
        <taxon>Craniata</taxon>
        <taxon>Vertebrata</taxon>
        <taxon>Euteleostomi</taxon>
        <taxon>Amphibia</taxon>
        <taxon>Batrachia</taxon>
        <taxon>Anura</taxon>
        <taxon>Neobatrachia</taxon>
        <taxon>Hyloidea</taxon>
        <taxon>Eleutherodactylidae</taxon>
        <taxon>Eleutherodactylinae</taxon>
        <taxon>Eleutherodactylus</taxon>
        <taxon>Eleutherodactylus</taxon>
    </lineage>
</organism>
<dbReference type="OrthoDB" id="9986190at2759"/>
<dbReference type="EMBL" id="WNTK01000002">
    <property type="protein sequence ID" value="KAG9489351.1"/>
    <property type="molecule type" value="Genomic_DNA"/>
</dbReference>
<dbReference type="PANTHER" id="PTHR47326">
    <property type="entry name" value="TRANSPOSABLE ELEMENT TC3 TRANSPOSASE-LIKE PROTEIN"/>
    <property type="match status" value="1"/>
</dbReference>
<dbReference type="GO" id="GO:0003676">
    <property type="term" value="F:nucleic acid binding"/>
    <property type="evidence" value="ECO:0007669"/>
    <property type="project" value="InterPro"/>
</dbReference>
<dbReference type="Proteomes" id="UP000770717">
    <property type="component" value="Unassembled WGS sequence"/>
</dbReference>
<name>A0A8J6KEL5_ELECQ</name>
<reference evidence="1" key="1">
    <citation type="thesis" date="2020" institute="ProQuest LLC" country="789 East Eisenhower Parkway, Ann Arbor, MI, USA">
        <title>Comparative Genomics and Chromosome Evolution.</title>
        <authorList>
            <person name="Mudd A.B."/>
        </authorList>
    </citation>
    <scope>NUCLEOTIDE SEQUENCE</scope>
    <source>
        <strain evidence="1">HN-11 Male</strain>
        <tissue evidence="1">Kidney and liver</tissue>
    </source>
</reference>
<protein>
    <submittedName>
        <fullName evidence="1">Uncharacterized protein</fullName>
    </submittedName>
</protein>
<accession>A0A8J6KEL5</accession>
<dbReference type="PANTHER" id="PTHR47326:SF1">
    <property type="entry name" value="HTH PSQ-TYPE DOMAIN-CONTAINING PROTEIN"/>
    <property type="match status" value="1"/>
</dbReference>